<evidence type="ECO:0000313" key="2">
    <source>
        <dbReference type="EMBL" id="PAV61163.1"/>
    </source>
</evidence>
<keyword evidence="1" id="KW-0732">Signal</keyword>
<sequence length="78" mass="9069">MLLITLFNLLSIFAAVKAVRQYMVNENTNEDLRPYLDDGSDDVRWIQKRHVDPLNIPRMVKEPPLKRDISSKKSVSDL</sequence>
<evidence type="ECO:0000313" key="3">
    <source>
        <dbReference type="EMBL" id="PAV80539.1"/>
    </source>
</evidence>
<protein>
    <submittedName>
        <fullName evidence="3">Uncharacterized protein</fullName>
    </submittedName>
</protein>
<organism evidence="3 4">
    <name type="scientific">Diploscapter pachys</name>
    <dbReference type="NCBI Taxonomy" id="2018661"/>
    <lineage>
        <taxon>Eukaryota</taxon>
        <taxon>Metazoa</taxon>
        <taxon>Ecdysozoa</taxon>
        <taxon>Nematoda</taxon>
        <taxon>Chromadorea</taxon>
        <taxon>Rhabditida</taxon>
        <taxon>Rhabditina</taxon>
        <taxon>Rhabditomorpha</taxon>
        <taxon>Rhabditoidea</taxon>
        <taxon>Rhabditidae</taxon>
        <taxon>Diploscapter</taxon>
    </lineage>
</organism>
<accession>A0A2A2L317</accession>
<dbReference type="EMBL" id="LIAE01010430">
    <property type="protein sequence ID" value="PAV61163.1"/>
    <property type="molecule type" value="Genomic_DNA"/>
</dbReference>
<feature type="signal peptide" evidence="1">
    <location>
        <begin position="1"/>
        <end position="18"/>
    </location>
</feature>
<evidence type="ECO:0000256" key="1">
    <source>
        <dbReference type="SAM" id="SignalP"/>
    </source>
</evidence>
<dbReference type="Proteomes" id="UP000218231">
    <property type="component" value="Unassembled WGS sequence"/>
</dbReference>
<dbReference type="AlphaFoldDB" id="A0A2A2L317"/>
<name>A0A2A2L317_9BILA</name>
<feature type="chain" id="PRO_5013507800" evidence="1">
    <location>
        <begin position="19"/>
        <end position="78"/>
    </location>
</feature>
<reference evidence="3 4" key="1">
    <citation type="journal article" date="2017" name="Curr. Biol.">
        <title>Genome architecture and evolution of a unichromosomal asexual nematode.</title>
        <authorList>
            <person name="Fradin H."/>
            <person name="Zegar C."/>
            <person name="Gutwein M."/>
            <person name="Lucas J."/>
            <person name="Kovtun M."/>
            <person name="Corcoran D."/>
            <person name="Baugh L.R."/>
            <person name="Kiontke K."/>
            <person name="Gunsalus K."/>
            <person name="Fitch D.H."/>
            <person name="Piano F."/>
        </authorList>
    </citation>
    <scope>NUCLEOTIDE SEQUENCE [LARGE SCALE GENOMIC DNA]</scope>
    <source>
        <strain evidence="3">PF1309</strain>
    </source>
</reference>
<keyword evidence="4" id="KW-1185">Reference proteome</keyword>
<dbReference type="EMBL" id="LIAE01007252">
    <property type="protein sequence ID" value="PAV80539.1"/>
    <property type="molecule type" value="Genomic_DNA"/>
</dbReference>
<comment type="caution">
    <text evidence="3">The sequence shown here is derived from an EMBL/GenBank/DDBJ whole genome shotgun (WGS) entry which is preliminary data.</text>
</comment>
<proteinExistence type="predicted"/>
<evidence type="ECO:0000313" key="4">
    <source>
        <dbReference type="Proteomes" id="UP000218231"/>
    </source>
</evidence>
<gene>
    <name evidence="3" type="ORF">WR25_11392</name>
    <name evidence="2" type="ORF">WR25_26524</name>
</gene>
<dbReference type="OrthoDB" id="5853322at2759"/>